<evidence type="ECO:0000256" key="14">
    <source>
        <dbReference type="ARBA" id="ARBA00023180"/>
    </source>
</evidence>
<feature type="transmembrane region" description="Helical" evidence="16">
    <location>
        <begin position="372"/>
        <end position="391"/>
    </location>
</feature>
<name>A0A1L0FP17_9ASCO</name>
<dbReference type="PANTHER" id="PTHR12147:SF58">
    <property type="entry name" value="VACUOLAR MEMBRANE PROTEASE"/>
    <property type="match status" value="1"/>
</dbReference>
<keyword evidence="10 15" id="KW-0862">Zinc</keyword>
<keyword evidence="7 16" id="KW-0812">Transmembrane</keyword>
<feature type="transmembrane region" description="Helical" evidence="16">
    <location>
        <begin position="437"/>
        <end position="460"/>
    </location>
</feature>
<dbReference type="Pfam" id="PF22251">
    <property type="entry name" value="PFF1_TM"/>
    <property type="match status" value="1"/>
</dbReference>
<keyword evidence="5" id="KW-0926">Vacuole</keyword>
<comment type="similarity">
    <text evidence="4 15">Belongs to the peptidase M28 family.</text>
</comment>
<evidence type="ECO:0000256" key="16">
    <source>
        <dbReference type="SAM" id="Phobius"/>
    </source>
</evidence>
<evidence type="ECO:0000256" key="2">
    <source>
        <dbReference type="ARBA" id="ARBA00003273"/>
    </source>
</evidence>
<evidence type="ECO:0000256" key="11">
    <source>
        <dbReference type="ARBA" id="ARBA00022989"/>
    </source>
</evidence>
<evidence type="ECO:0000313" key="20">
    <source>
        <dbReference type="EMBL" id="SGZ41310.1"/>
    </source>
</evidence>
<keyword evidence="13 16" id="KW-0472">Membrane</keyword>
<comment type="subcellular location">
    <subcellularLocation>
        <location evidence="3">Vacuole membrane</location>
        <topology evidence="3">Multi-pass membrane protein</topology>
    </subcellularLocation>
</comment>
<evidence type="ECO:0000256" key="3">
    <source>
        <dbReference type="ARBA" id="ARBA00004128"/>
    </source>
</evidence>
<dbReference type="PANTHER" id="PTHR12147">
    <property type="entry name" value="METALLOPEPTIDASE M28 FAMILY MEMBER"/>
    <property type="match status" value="1"/>
</dbReference>
<dbReference type="GO" id="GO:0008235">
    <property type="term" value="F:metalloexopeptidase activity"/>
    <property type="evidence" value="ECO:0007669"/>
    <property type="project" value="InterPro"/>
</dbReference>
<evidence type="ECO:0000313" key="21">
    <source>
        <dbReference type="Proteomes" id="UP000183365"/>
    </source>
</evidence>
<feature type="transmembrane region" description="Helical" evidence="16">
    <location>
        <begin position="403"/>
        <end position="425"/>
    </location>
</feature>
<feature type="domain" description="Vacuolar membrane protease transmembrane" evidence="19">
    <location>
        <begin position="408"/>
        <end position="580"/>
    </location>
</feature>
<feature type="transmembrane region" description="Helical" evidence="16">
    <location>
        <begin position="650"/>
        <end position="668"/>
    </location>
</feature>
<evidence type="ECO:0000256" key="9">
    <source>
        <dbReference type="ARBA" id="ARBA00022801"/>
    </source>
</evidence>
<feature type="transmembrane region" description="Helical" evidence="16">
    <location>
        <begin position="588"/>
        <end position="613"/>
    </location>
</feature>
<feature type="transmembrane region" description="Helical" evidence="16">
    <location>
        <begin position="625"/>
        <end position="644"/>
    </location>
</feature>
<dbReference type="EC" id="3.4.-.-" evidence="15"/>
<dbReference type="InterPro" id="IPR007484">
    <property type="entry name" value="Peptidase_M28"/>
</dbReference>
<dbReference type="GO" id="GO:0006508">
    <property type="term" value="P:proteolysis"/>
    <property type="evidence" value="ECO:0007669"/>
    <property type="project" value="UniProtKB-KW"/>
</dbReference>
<evidence type="ECO:0000256" key="1">
    <source>
        <dbReference type="ARBA" id="ARBA00001947"/>
    </source>
</evidence>
<dbReference type="GO" id="GO:0005774">
    <property type="term" value="C:vacuolar membrane"/>
    <property type="evidence" value="ECO:0007669"/>
    <property type="project" value="UniProtKB-SubCell"/>
</dbReference>
<dbReference type="EMBL" id="FQNF01000093">
    <property type="protein sequence ID" value="SGZ41310.1"/>
    <property type="molecule type" value="Genomic_DNA"/>
</dbReference>
<evidence type="ECO:0000256" key="8">
    <source>
        <dbReference type="ARBA" id="ARBA00022723"/>
    </source>
</evidence>
<evidence type="ECO:0000259" key="19">
    <source>
        <dbReference type="Pfam" id="PF22251"/>
    </source>
</evidence>
<evidence type="ECO:0000256" key="4">
    <source>
        <dbReference type="ARBA" id="ARBA00010918"/>
    </source>
</evidence>
<organism evidence="20 21">
    <name type="scientific">Hanseniaspora guilliermondii</name>
    <dbReference type="NCBI Taxonomy" id="56406"/>
    <lineage>
        <taxon>Eukaryota</taxon>
        <taxon>Fungi</taxon>
        <taxon>Dikarya</taxon>
        <taxon>Ascomycota</taxon>
        <taxon>Saccharomycotina</taxon>
        <taxon>Saccharomycetes</taxon>
        <taxon>Saccharomycodales</taxon>
        <taxon>Saccharomycodaceae</taxon>
        <taxon>Hanseniaspora</taxon>
    </lineage>
</organism>
<reference evidence="21" key="1">
    <citation type="submission" date="2016-11" db="EMBL/GenBank/DDBJ databases">
        <authorList>
            <person name="Guldener U."/>
        </authorList>
    </citation>
    <scope>NUCLEOTIDE SEQUENCE [LARGE SCALE GENOMIC DNA]</scope>
</reference>
<evidence type="ECO:0000256" key="6">
    <source>
        <dbReference type="ARBA" id="ARBA00022670"/>
    </source>
</evidence>
<keyword evidence="6 15" id="KW-0645">Protease</keyword>
<keyword evidence="8 15" id="KW-0479">Metal-binding</keyword>
<feature type="transmembrane region" description="Helical" evidence="16">
    <location>
        <begin position="466"/>
        <end position="483"/>
    </location>
</feature>
<accession>A0A1L0FP17</accession>
<evidence type="ECO:0000259" key="18">
    <source>
        <dbReference type="Pfam" id="PF22250"/>
    </source>
</evidence>
<keyword evidence="11 16" id="KW-1133">Transmembrane helix</keyword>
<keyword evidence="21" id="KW-1185">Reference proteome</keyword>
<evidence type="ECO:0000256" key="15">
    <source>
        <dbReference type="RuleBase" id="RU361240"/>
    </source>
</evidence>
<evidence type="ECO:0000256" key="7">
    <source>
        <dbReference type="ARBA" id="ARBA00022692"/>
    </source>
</evidence>
<dbReference type="AlphaFoldDB" id="A0A1L0FP17"/>
<keyword evidence="14" id="KW-0325">Glycoprotein</keyword>
<evidence type="ECO:0000256" key="5">
    <source>
        <dbReference type="ARBA" id="ARBA00022554"/>
    </source>
</evidence>
<dbReference type="GO" id="GO:0046872">
    <property type="term" value="F:metal ion binding"/>
    <property type="evidence" value="ECO:0007669"/>
    <property type="project" value="UniProtKB-KW"/>
</dbReference>
<feature type="transmembrane region" description="Helical" evidence="16">
    <location>
        <begin position="20"/>
        <end position="38"/>
    </location>
</feature>
<dbReference type="Pfam" id="PF04389">
    <property type="entry name" value="Peptidase_M28"/>
    <property type="match status" value="1"/>
</dbReference>
<protein>
    <recommendedName>
        <fullName evidence="15">Peptide hydrolase</fullName>
        <ecNumber evidence="15">3.4.-.-</ecNumber>
    </recommendedName>
</protein>
<evidence type="ECO:0000256" key="10">
    <source>
        <dbReference type="ARBA" id="ARBA00022833"/>
    </source>
</evidence>
<dbReference type="SUPFAM" id="SSF53187">
    <property type="entry name" value="Zn-dependent exopeptidases"/>
    <property type="match status" value="1"/>
</dbReference>
<dbReference type="InterPro" id="IPR045175">
    <property type="entry name" value="M28_fam"/>
</dbReference>
<gene>
    <name evidence="20" type="ORF">HGUI_03510</name>
</gene>
<evidence type="ECO:0000256" key="13">
    <source>
        <dbReference type="ARBA" id="ARBA00023136"/>
    </source>
</evidence>
<evidence type="ECO:0000256" key="12">
    <source>
        <dbReference type="ARBA" id="ARBA00023049"/>
    </source>
</evidence>
<feature type="domain" description="Vacuolar membrane protease C-terminal" evidence="18">
    <location>
        <begin position="716"/>
        <end position="917"/>
    </location>
</feature>
<dbReference type="OrthoDB" id="76293at2759"/>
<dbReference type="VEuPathDB" id="FungiDB:HGUI_03510"/>
<dbReference type="InterPro" id="IPR053975">
    <property type="entry name" value="PFF1_C"/>
</dbReference>
<dbReference type="Gene3D" id="3.40.630.10">
    <property type="entry name" value="Zn peptidases"/>
    <property type="match status" value="1"/>
</dbReference>
<keyword evidence="12" id="KW-0482">Metalloprotease</keyword>
<evidence type="ECO:0000259" key="17">
    <source>
        <dbReference type="Pfam" id="PF04389"/>
    </source>
</evidence>
<dbReference type="Pfam" id="PF22250">
    <property type="entry name" value="PFF1_C"/>
    <property type="match status" value="1"/>
</dbReference>
<keyword evidence="9 15" id="KW-0378">Hydrolase</keyword>
<dbReference type="InterPro" id="IPR053976">
    <property type="entry name" value="PFF1_TM"/>
</dbReference>
<comment type="cofactor">
    <cofactor evidence="1">
        <name>Zn(2+)</name>
        <dbReference type="ChEBI" id="CHEBI:29105"/>
    </cofactor>
</comment>
<feature type="domain" description="Peptidase M28" evidence="17">
    <location>
        <begin position="141"/>
        <end position="320"/>
    </location>
</feature>
<feature type="transmembrane region" description="Helical" evidence="16">
    <location>
        <begin position="495"/>
        <end position="519"/>
    </location>
</feature>
<sequence>MVITHKFKSKLKDLLRFKSLSVSILTLFSILFIVFNIFSMEKEDLSVIDHKSNKELKELVDYSWGQLQIITEKPHPYASHFNVEVHDHILSEVSKIIQNENIDISREITIDSDPKKLLFKQQDVFNPNSKDTIVVSYESDNILVKVHGSDPSLPALLISNHFDSVPIGYGKNDANTGTVTLLALLKQLVRTKDLKRDVIFNFNNNEEFGLLGATAYMQNHPWLRKTGFFLNLEGVSGGGHVGKPILFRTSNIQTANLFKKYVGSKGLAFGNSIFQFGFLSRWLSSETDYKVYEEKLIGWDISFFKNRRFYHTLFDATKYDSKYGVFSMLQVCSLLVENMAMNVDGIDQENMDNRAVYFDFLGKFYVFSCKKFNELNMVLLVLFPVLLFISWNVNGLTHNVVHWIKPLLSISISTVIMSASYKTILNGKNPMLVSRTFYVPLIALISEFLLINTILIRTVFKGCYRFKSVATLEITCGLWLFLLSKTIKNIKSGFVGTYIYIITLMYCAFSLSSLMGVLFDPTNHMEKPNENDEETEVLVNVTSADENTNYNSIEEHHNDNINTDDYLHQDEEDQEFLDKTNSPIFGDWWMQFLITIPLLTLFVTYSSVLVLTALHQSVTESYKSLGQVTGLMLYSAFAISLPLIPFIPKLNYYFTMIVFFVFIISSYLSMSLDPFTEQTPIKYRVVEQYDLNYENITHKMIASSINVDKFYKKSKPDMLLSNMISDLPSQKNIFTNNTTSNEVSCITSSTGSQTCEWVVENPDQNKVANVDFDVQVIKNNRVDGSRTVYEPIKAAFKIKNIENRLCYLSFPSKNSIKQIEIGNDLKWVKPLEYGVNELQLHKLNFNEEFEVELTWIPKLLLENNSEDDEHLDELPINISCFFGDLIYNDTYQSEGIKELIQYGNKNFVVSNLKQGVIVSEKRIVL</sequence>
<proteinExistence type="inferred from homology"/>
<dbReference type="Proteomes" id="UP000183365">
    <property type="component" value="Unassembled WGS sequence"/>
</dbReference>
<comment type="function">
    <text evidence="2">May be involved in vacuolar sorting and osmoregulation.</text>
</comment>